<comment type="caution">
    <text evidence="2">The sequence shown here is derived from an EMBL/GenBank/DDBJ whole genome shotgun (WGS) entry which is preliminary data.</text>
</comment>
<feature type="transmembrane region" description="Helical" evidence="1">
    <location>
        <begin position="137"/>
        <end position="160"/>
    </location>
</feature>
<evidence type="ECO:0000256" key="1">
    <source>
        <dbReference type="SAM" id="Phobius"/>
    </source>
</evidence>
<keyword evidence="1" id="KW-0472">Membrane</keyword>
<dbReference type="AlphaFoldDB" id="A0A3S5BAH1"/>
<evidence type="ECO:0000313" key="3">
    <source>
        <dbReference type="Proteomes" id="UP000784294"/>
    </source>
</evidence>
<keyword evidence="1" id="KW-0812">Transmembrane</keyword>
<organism evidence="2 3">
    <name type="scientific">Protopolystoma xenopodis</name>
    <dbReference type="NCBI Taxonomy" id="117903"/>
    <lineage>
        <taxon>Eukaryota</taxon>
        <taxon>Metazoa</taxon>
        <taxon>Spiralia</taxon>
        <taxon>Lophotrochozoa</taxon>
        <taxon>Platyhelminthes</taxon>
        <taxon>Monogenea</taxon>
        <taxon>Polyopisthocotylea</taxon>
        <taxon>Polystomatidea</taxon>
        <taxon>Polystomatidae</taxon>
        <taxon>Protopolystoma</taxon>
    </lineage>
</organism>
<gene>
    <name evidence="2" type="ORF">PXEA_LOCUS34517</name>
</gene>
<keyword evidence="1" id="KW-1133">Transmembrane helix</keyword>
<reference evidence="2" key="1">
    <citation type="submission" date="2018-11" db="EMBL/GenBank/DDBJ databases">
        <authorList>
            <consortium name="Pathogen Informatics"/>
        </authorList>
    </citation>
    <scope>NUCLEOTIDE SEQUENCE</scope>
</reference>
<accession>A0A3S5BAH1</accession>
<proteinExistence type="predicted"/>
<name>A0A3S5BAH1_9PLAT</name>
<evidence type="ECO:0000313" key="2">
    <source>
        <dbReference type="EMBL" id="VEL41077.1"/>
    </source>
</evidence>
<dbReference type="EMBL" id="CAAALY010267765">
    <property type="protein sequence ID" value="VEL41077.1"/>
    <property type="molecule type" value="Genomic_DNA"/>
</dbReference>
<dbReference type="Proteomes" id="UP000784294">
    <property type="component" value="Unassembled WGS sequence"/>
</dbReference>
<dbReference type="OrthoDB" id="197206at2759"/>
<sequence length="161" mass="17687">MLSKDPGSPTVNSWASWPVQTNKNSIGNELNSVFSKATRATNFRPASIFPKANKRPLYRLHSVNASRTASLCLAYRSESVPESLSELEVTSGLSSGPISDQESRASFWCVDADNDSSGSALISYFTALRMILTFRPYLLLMGTFMFLSLGLQASGFVWLFV</sequence>
<keyword evidence="3" id="KW-1185">Reference proteome</keyword>
<protein>
    <submittedName>
        <fullName evidence="2">Uncharacterized protein</fullName>
    </submittedName>
</protein>